<keyword evidence="1" id="KW-0812">Transmembrane</keyword>
<feature type="transmembrane region" description="Helical" evidence="1">
    <location>
        <begin position="16"/>
        <end position="37"/>
    </location>
</feature>
<proteinExistence type="predicted"/>
<dbReference type="EMBL" id="MN740232">
    <property type="protein sequence ID" value="QHT94804.1"/>
    <property type="molecule type" value="Genomic_DNA"/>
</dbReference>
<sequence>MKKKIKLNDIMDNCKISVYLAYAMSVYCLASVFYLVATRAVGTPFKDSLTEKQLEIKKESAKVRRNIFYLGIAIGVISMFVFQPFNKC</sequence>
<evidence type="ECO:0000256" key="1">
    <source>
        <dbReference type="SAM" id="Phobius"/>
    </source>
</evidence>
<protein>
    <submittedName>
        <fullName evidence="2">Uncharacterized protein</fullName>
    </submittedName>
</protein>
<keyword evidence="1" id="KW-1133">Transmembrane helix</keyword>
<reference evidence="2" key="1">
    <citation type="journal article" date="2020" name="Nature">
        <title>Giant virus diversity and host interactions through global metagenomics.</title>
        <authorList>
            <person name="Schulz F."/>
            <person name="Roux S."/>
            <person name="Paez-Espino D."/>
            <person name="Jungbluth S."/>
            <person name="Walsh D.A."/>
            <person name="Denef V.J."/>
            <person name="McMahon K.D."/>
            <person name="Konstantinidis K.T."/>
            <person name="Eloe-Fadrosh E.A."/>
            <person name="Kyrpides N.C."/>
            <person name="Woyke T."/>
        </authorList>
    </citation>
    <scope>NUCLEOTIDE SEQUENCE</scope>
    <source>
        <strain evidence="2">GVMAG-M-3300024261-37</strain>
    </source>
</reference>
<organism evidence="2">
    <name type="scientific">viral metagenome</name>
    <dbReference type="NCBI Taxonomy" id="1070528"/>
    <lineage>
        <taxon>unclassified sequences</taxon>
        <taxon>metagenomes</taxon>
        <taxon>organismal metagenomes</taxon>
    </lineage>
</organism>
<name>A0A6C0INM5_9ZZZZ</name>
<accession>A0A6C0INM5</accession>
<evidence type="ECO:0000313" key="2">
    <source>
        <dbReference type="EMBL" id="QHT94804.1"/>
    </source>
</evidence>
<feature type="transmembrane region" description="Helical" evidence="1">
    <location>
        <begin position="67"/>
        <end position="85"/>
    </location>
</feature>
<dbReference type="AlphaFoldDB" id="A0A6C0INM5"/>
<keyword evidence="1" id="KW-0472">Membrane</keyword>